<dbReference type="EMBL" id="JAPDDS010000001">
    <property type="protein sequence ID" value="MCW1883269.1"/>
    <property type="molecule type" value="Genomic_DNA"/>
</dbReference>
<keyword evidence="7" id="KW-1185">Reference proteome</keyword>
<gene>
    <name evidence="6" type="ORF">OKA04_00920</name>
</gene>
<keyword evidence="1" id="KW-0808">Transferase</keyword>
<evidence type="ECO:0000313" key="6">
    <source>
        <dbReference type="EMBL" id="MCW1883269.1"/>
    </source>
</evidence>
<name>A0ABT3FI78_9BACT</name>
<evidence type="ECO:0000256" key="2">
    <source>
        <dbReference type="ARBA" id="ARBA00022741"/>
    </source>
</evidence>
<reference evidence="6 7" key="1">
    <citation type="submission" date="2022-10" db="EMBL/GenBank/DDBJ databases">
        <title>Luteolibacter flavescens strain MCCC 1K03193, whole genome shotgun sequencing project.</title>
        <authorList>
            <person name="Zhao G."/>
            <person name="Shen L."/>
        </authorList>
    </citation>
    <scope>NUCLEOTIDE SEQUENCE [LARGE SCALE GENOMIC DNA]</scope>
    <source>
        <strain evidence="6 7">MCCC 1K03193</strain>
    </source>
</reference>
<feature type="domain" description="Protein kinase" evidence="5">
    <location>
        <begin position="47"/>
        <end position="309"/>
    </location>
</feature>
<keyword evidence="6" id="KW-0723">Serine/threonine-protein kinase</keyword>
<dbReference type="Gene3D" id="3.30.200.20">
    <property type="entry name" value="Phosphorylase Kinase, domain 1"/>
    <property type="match status" value="1"/>
</dbReference>
<dbReference type="InterPro" id="IPR011009">
    <property type="entry name" value="Kinase-like_dom_sf"/>
</dbReference>
<evidence type="ECO:0000259" key="5">
    <source>
        <dbReference type="PROSITE" id="PS50011"/>
    </source>
</evidence>
<keyword evidence="2" id="KW-0547">Nucleotide-binding</keyword>
<dbReference type="SUPFAM" id="SSF56112">
    <property type="entry name" value="Protein kinase-like (PK-like)"/>
    <property type="match status" value="1"/>
</dbReference>
<keyword evidence="4" id="KW-0067">ATP-binding</keyword>
<keyword evidence="3 6" id="KW-0418">Kinase</keyword>
<dbReference type="InterPro" id="IPR000719">
    <property type="entry name" value="Prot_kinase_dom"/>
</dbReference>
<comment type="caution">
    <text evidence="6">The sequence shown here is derived from an EMBL/GenBank/DDBJ whole genome shotgun (WGS) entry which is preliminary data.</text>
</comment>
<protein>
    <submittedName>
        <fullName evidence="6">Serine/threonine protein kinase</fullName>
    </submittedName>
</protein>
<dbReference type="Proteomes" id="UP001207930">
    <property type="component" value="Unassembled WGS sequence"/>
</dbReference>
<sequence>MPEGEIEIAYCHACGTSMDVGQVAPFSNVECPSCGKHTRVKREFGPYTLLRRHAIGGMSVVFVAQDNTLDREVIVKILNEEYGNDEKRIAAFEEEARITASFSHPHVVRVFTTGRAFGHFYIAMELVPGGHFEHHIRERGSIPEAELLPLAIQVAAGLKAAQAAGLIHRDMKPGNILLDATGNAKIVDFGLALVTKGGKAQATEIWATPYYVPPETIEGLPEDFRSDMYAFGATLYHALAGKPPCDEESMDTNKLREVKRKILPLAKCAASVSPETCAAVDRAMAHDPALRFRSYDDLLGALEAARQRLAAGAAMSPAKAGNGSKRGGHGSEKLALAAAAVLIFGAVGFAGWWIMREEPKPVISQGNTSPIPVAVDPSGGESSAQVGSVYRSAGEALRAGDYAKARNLFSEVRDLPGVLQPTGSWAACEVVIAAYLDGKSDEARQEAETAADHIRGAAGLPEVTRSLLMDGLEGIEGFRPIVWSSEDPAPNGAALLVSLIAGLKNWEHGMIDLAMPHFDAVLAAEAKGSDAWVAPYQEILRGYSSDAKALGSAIPGTLPGTATACRALADELHAVHASLKTKGRAKFNLRALQLDLEKHARSLGEDEVAPSDPVPVSADPLADVRKTAAACRFTEAAAAIKSPGFPLKDTEPRVSALLLLAEAAASFLADLEDKLSTPPEDVTLELKDSTKLDQITGTRSGGIKILDATGSTRDVEWSEVSPDSVIELHRHLVKAETSEIERLRRHEQAIAFDLLAGDPARGKKAGESLALSSPAFKRRWDLVQAALE</sequence>
<dbReference type="SMART" id="SM00220">
    <property type="entry name" value="S_TKc"/>
    <property type="match status" value="1"/>
</dbReference>
<dbReference type="Pfam" id="PF00069">
    <property type="entry name" value="Pkinase"/>
    <property type="match status" value="1"/>
</dbReference>
<evidence type="ECO:0000313" key="7">
    <source>
        <dbReference type="Proteomes" id="UP001207930"/>
    </source>
</evidence>
<organism evidence="6 7">
    <name type="scientific">Luteolibacter flavescens</name>
    <dbReference type="NCBI Taxonomy" id="1859460"/>
    <lineage>
        <taxon>Bacteria</taxon>
        <taxon>Pseudomonadati</taxon>
        <taxon>Verrucomicrobiota</taxon>
        <taxon>Verrucomicrobiia</taxon>
        <taxon>Verrucomicrobiales</taxon>
        <taxon>Verrucomicrobiaceae</taxon>
        <taxon>Luteolibacter</taxon>
    </lineage>
</organism>
<dbReference type="Gene3D" id="1.10.510.10">
    <property type="entry name" value="Transferase(Phosphotransferase) domain 1"/>
    <property type="match status" value="1"/>
</dbReference>
<accession>A0ABT3FI78</accession>
<evidence type="ECO:0000256" key="1">
    <source>
        <dbReference type="ARBA" id="ARBA00022679"/>
    </source>
</evidence>
<dbReference type="PROSITE" id="PS50011">
    <property type="entry name" value="PROTEIN_KINASE_DOM"/>
    <property type="match status" value="1"/>
</dbReference>
<dbReference type="CDD" id="cd14014">
    <property type="entry name" value="STKc_PknB_like"/>
    <property type="match status" value="1"/>
</dbReference>
<dbReference type="InterPro" id="IPR008271">
    <property type="entry name" value="Ser/Thr_kinase_AS"/>
</dbReference>
<dbReference type="PANTHER" id="PTHR43289:SF6">
    <property type="entry name" value="SERINE_THREONINE-PROTEIN KINASE NEKL-3"/>
    <property type="match status" value="1"/>
</dbReference>
<dbReference type="RefSeq" id="WP_264499231.1">
    <property type="nucleotide sequence ID" value="NZ_JAPDDS010000001.1"/>
</dbReference>
<evidence type="ECO:0000256" key="3">
    <source>
        <dbReference type="ARBA" id="ARBA00022777"/>
    </source>
</evidence>
<dbReference type="PROSITE" id="PS00108">
    <property type="entry name" value="PROTEIN_KINASE_ST"/>
    <property type="match status" value="1"/>
</dbReference>
<evidence type="ECO:0000256" key="4">
    <source>
        <dbReference type="ARBA" id="ARBA00022840"/>
    </source>
</evidence>
<dbReference type="PANTHER" id="PTHR43289">
    <property type="entry name" value="MITOGEN-ACTIVATED PROTEIN KINASE KINASE KINASE 20-RELATED"/>
    <property type="match status" value="1"/>
</dbReference>
<proteinExistence type="predicted"/>
<dbReference type="GO" id="GO:0004674">
    <property type="term" value="F:protein serine/threonine kinase activity"/>
    <property type="evidence" value="ECO:0007669"/>
    <property type="project" value="UniProtKB-KW"/>
</dbReference>